<sequence>MESRTVFTNNGKGRFKGKVVLMYEQVFQEKSDCLADSFWSEFFLLRPNCTELERIIDELSLSAFSSLKVQLNKFVWMCLAMIVGGSDIRSYNAIRTLSIIIKGVAKKKKYLTSFDVVDLLFDNRDAQRAMDLLLRHICHVLEDEGSTALKSCCLDFLLSVVTCCENINENALIEFIMTEDVFETLLLLLENTAQRRLFGASVPILLAFIINFRKSEGNNQFMMSLSILDRDLALNGYSMAIASELSAMHMTFKREIDSQKPRMLASMAHLFNHLFASTPEQQTPVFQIKESVLLALYEAVHLNRYFISTLVTLPLADGVPGADGNEKENGDDLVRDGTSELGTNLCASFLSYCSCLFYDLRGQRKMDAARLCLIIWTCITEDLYANMLMQDVSLAFKVPLYSKPMRHRVSNDAQVCCRPLAHHLLVLAVDFIVSNLMKCFPFDLYMRMLGIVHRIVCYNKKCKVRLDFNLHGLWNALITLLHFVVVNGQTLLKEGDIFELCNQALTIVNLFITFGDTFLPEAESYDDLYYEILRNSETLHAVCSLPAEYADKNHPYKETAKKMQSSCVNIRAILCHLLPKIEALEEQSLTRQHVLSVVRASYGSLPLKLQENLSNYPRYQERPAESTFFAHMVKVAQEDTRRSLDSSTAQSDELLLQLANIR</sequence>
<dbReference type="InterPro" id="IPR039868">
    <property type="entry name" value="ARMD3-like"/>
</dbReference>
<dbReference type="WBParaSite" id="TMUE_2000006418.3">
    <property type="protein sequence ID" value="TMUE_2000006418.3"/>
    <property type="gene ID" value="WBGene00290415"/>
</dbReference>
<dbReference type="WBParaSite" id="TMUE_2000006418.1">
    <property type="protein sequence ID" value="TMUE_2000006418.1"/>
    <property type="gene ID" value="WBGene00290415"/>
</dbReference>
<dbReference type="WBParaSite" id="TMUE_2000006418.2">
    <property type="protein sequence ID" value="TMUE_2000006418.2"/>
    <property type="gene ID" value="WBGene00290415"/>
</dbReference>
<comment type="subcellular location">
    <subcellularLocation>
        <location evidence="1">Membrane</location>
    </subcellularLocation>
</comment>
<reference evidence="7" key="3">
    <citation type="submission" date="2019-12" db="UniProtKB">
        <authorList>
            <consortium name="WormBaseParasite"/>
        </authorList>
    </citation>
    <scope>IDENTIFICATION</scope>
</reference>
<evidence type="ECO:0000256" key="1">
    <source>
        <dbReference type="ARBA" id="ARBA00004370"/>
    </source>
</evidence>
<accession>A0A5S6QGT3</accession>
<evidence type="ECO:0000256" key="2">
    <source>
        <dbReference type="ARBA" id="ARBA00022692"/>
    </source>
</evidence>
<feature type="domain" description="Armadillo-like helical" evidence="5">
    <location>
        <begin position="413"/>
        <end position="644"/>
    </location>
</feature>
<dbReference type="AlphaFoldDB" id="A0A5S6QGT3"/>
<evidence type="ECO:0000256" key="3">
    <source>
        <dbReference type="ARBA" id="ARBA00022989"/>
    </source>
</evidence>
<evidence type="ECO:0000259" key="5">
    <source>
        <dbReference type="SMART" id="SM01158"/>
    </source>
</evidence>
<dbReference type="GO" id="GO:0005829">
    <property type="term" value="C:cytosol"/>
    <property type="evidence" value="ECO:0007669"/>
    <property type="project" value="TreeGrafter"/>
</dbReference>
<reference evidence="6" key="2">
    <citation type="submission" date="2014-03" db="EMBL/GenBank/DDBJ databases">
        <title>The whipworm genome and dual-species transcriptomics of an intimate host-pathogen interaction.</title>
        <authorList>
            <person name="Foth B.J."/>
            <person name="Tsai I.J."/>
            <person name="Reid A.J."/>
            <person name="Bancroft A.J."/>
            <person name="Nichol S."/>
            <person name="Tracey A."/>
            <person name="Holroyd N."/>
            <person name="Cotton J.A."/>
            <person name="Stanley E.J."/>
            <person name="Zarowiecki M."/>
            <person name="Liu J.Z."/>
            <person name="Huckvale T."/>
            <person name="Cooper P.J."/>
            <person name="Grencis R.K."/>
            <person name="Berriman M."/>
        </authorList>
    </citation>
    <scope>NUCLEOTIDE SEQUENCE [LARGE SCALE GENOMIC DNA]</scope>
    <source>
        <strain evidence="6">Edinburgh</strain>
    </source>
</reference>
<keyword evidence="2" id="KW-0812">Transmembrane</keyword>
<evidence type="ECO:0000313" key="7">
    <source>
        <dbReference type="WBParaSite" id="TMUE_2000006418.1"/>
    </source>
</evidence>
<keyword evidence="6" id="KW-1185">Reference proteome</keyword>
<dbReference type="GO" id="GO:0016020">
    <property type="term" value="C:membrane"/>
    <property type="evidence" value="ECO:0007669"/>
    <property type="project" value="UniProtKB-SubCell"/>
</dbReference>
<name>A0A5S6QGT3_TRIMR</name>
<organism evidence="6 7">
    <name type="scientific">Trichuris muris</name>
    <name type="common">Mouse whipworm</name>
    <dbReference type="NCBI Taxonomy" id="70415"/>
    <lineage>
        <taxon>Eukaryota</taxon>
        <taxon>Metazoa</taxon>
        <taxon>Ecdysozoa</taxon>
        <taxon>Nematoda</taxon>
        <taxon>Enoplea</taxon>
        <taxon>Dorylaimia</taxon>
        <taxon>Trichinellida</taxon>
        <taxon>Trichuridae</taxon>
        <taxon>Trichuris</taxon>
    </lineage>
</organism>
<reference evidence="6" key="1">
    <citation type="submission" date="2013-11" db="EMBL/GenBank/DDBJ databases">
        <authorList>
            <person name="Aslett M."/>
        </authorList>
    </citation>
    <scope>NUCLEOTIDE SEQUENCE [LARGE SCALE GENOMIC DNA]</scope>
    <source>
        <strain evidence="6">Edinburgh</strain>
    </source>
</reference>
<keyword evidence="3" id="KW-1133">Transmembrane helix</keyword>
<evidence type="ECO:0000313" key="6">
    <source>
        <dbReference type="Proteomes" id="UP000046395"/>
    </source>
</evidence>
<dbReference type="InterPro" id="IPR013636">
    <property type="entry name" value="ARMH3_C"/>
</dbReference>
<evidence type="ECO:0000256" key="4">
    <source>
        <dbReference type="ARBA" id="ARBA00023136"/>
    </source>
</evidence>
<protein>
    <submittedName>
        <fullName evidence="7 8">DUF1741 domain-containing protein</fullName>
    </submittedName>
</protein>
<proteinExistence type="predicted"/>
<dbReference type="STRING" id="70415.A0A5S6QGT3"/>
<evidence type="ECO:0000313" key="8">
    <source>
        <dbReference type="WBParaSite" id="TMUE_2000006418.2"/>
    </source>
</evidence>
<dbReference type="SMART" id="SM01158">
    <property type="entry name" value="DUF1741"/>
    <property type="match status" value="1"/>
</dbReference>
<dbReference type="PANTHER" id="PTHR13608:SF3">
    <property type="entry name" value="ARMADILLO-LIKE HELICAL DOMAIN-CONTAINING PROTEIN 3"/>
    <property type="match status" value="1"/>
</dbReference>
<dbReference type="Proteomes" id="UP000046395">
    <property type="component" value="Unassembled WGS sequence"/>
</dbReference>
<dbReference type="PANTHER" id="PTHR13608">
    <property type="entry name" value="ARMADILLO-LIKE HELICAL DOMAIN-CONTAINING PROTEIN 3"/>
    <property type="match status" value="1"/>
</dbReference>
<dbReference type="Pfam" id="PF08427">
    <property type="entry name" value="ARMH3_C"/>
    <property type="match status" value="1"/>
</dbReference>
<keyword evidence="4" id="KW-0472">Membrane</keyword>